<evidence type="ECO:0000313" key="8">
    <source>
        <dbReference type="Proteomes" id="UP001319921"/>
    </source>
</evidence>
<reference evidence="7 8" key="1">
    <citation type="journal article" date="2022" name="Microbiol. Resour. Announc.">
        <title>Complete Genome Sequence of the Hyperthermophilic and Acidophilic Archaeon Saccharolobus caldissimus Strain HS-3T.</title>
        <authorList>
            <person name="Sakai H.D."/>
            <person name="Kurosawa N."/>
        </authorList>
    </citation>
    <scope>NUCLEOTIDE SEQUENCE [LARGE SCALE GENOMIC DNA]</scope>
    <source>
        <strain evidence="7 8">JCM32116</strain>
    </source>
</reference>
<feature type="transmembrane region" description="Helical" evidence="5">
    <location>
        <begin position="390"/>
        <end position="412"/>
    </location>
</feature>
<comment type="subcellular location">
    <subcellularLocation>
        <location evidence="5">Cell membrane</location>
        <topology evidence="5">Multi-pass membrane protein</topology>
    </subcellularLocation>
    <subcellularLocation>
        <location evidence="1">Membrane</location>
        <topology evidence="1">Multi-pass membrane protein</topology>
    </subcellularLocation>
</comment>
<dbReference type="Proteomes" id="UP001319921">
    <property type="component" value="Chromosome"/>
</dbReference>
<evidence type="ECO:0000256" key="3">
    <source>
        <dbReference type="ARBA" id="ARBA00022989"/>
    </source>
</evidence>
<dbReference type="PANTHER" id="PTHR42744">
    <property type="entry name" value="BINDING-PROTEIN-DEPENDENT TRANSPORT SYSTEMS INNER MEMBRANE COMPONENT"/>
    <property type="match status" value="1"/>
</dbReference>
<evidence type="ECO:0000256" key="4">
    <source>
        <dbReference type="ARBA" id="ARBA00023136"/>
    </source>
</evidence>
<keyword evidence="3 5" id="KW-1133">Transmembrane helix</keyword>
<feature type="transmembrane region" description="Helical" evidence="5">
    <location>
        <begin position="83"/>
        <end position="103"/>
    </location>
</feature>
<dbReference type="GO" id="GO:0055085">
    <property type="term" value="P:transmembrane transport"/>
    <property type="evidence" value="ECO:0007669"/>
    <property type="project" value="InterPro"/>
</dbReference>
<dbReference type="KEGG" id="scas:SACC_18280"/>
<feature type="transmembrane region" description="Helical" evidence="5">
    <location>
        <begin position="183"/>
        <end position="204"/>
    </location>
</feature>
<dbReference type="Pfam" id="PF00528">
    <property type="entry name" value="BPD_transp_1"/>
    <property type="match status" value="2"/>
</dbReference>
<feature type="transmembrane region" description="Helical" evidence="5">
    <location>
        <begin position="497"/>
        <end position="517"/>
    </location>
</feature>
<dbReference type="SUPFAM" id="SSF161098">
    <property type="entry name" value="MetI-like"/>
    <property type="match status" value="2"/>
</dbReference>
<dbReference type="CDD" id="cd06261">
    <property type="entry name" value="TM_PBP2"/>
    <property type="match status" value="2"/>
</dbReference>
<comment type="similarity">
    <text evidence="5">Belongs to the binding-protein-dependent transport system permease family.</text>
</comment>
<proteinExistence type="inferred from homology"/>
<feature type="transmembrane region" description="Helical" evidence="5">
    <location>
        <begin position="7"/>
        <end position="32"/>
    </location>
</feature>
<feature type="transmembrane region" description="Helical" evidence="5">
    <location>
        <begin position="274"/>
        <end position="295"/>
    </location>
</feature>
<dbReference type="Gene3D" id="1.10.3720.10">
    <property type="entry name" value="MetI-like"/>
    <property type="match status" value="2"/>
</dbReference>
<feature type="transmembrane region" description="Helical" evidence="5">
    <location>
        <begin position="52"/>
        <end position="71"/>
    </location>
</feature>
<feature type="transmembrane region" description="Helical" evidence="5">
    <location>
        <begin position="321"/>
        <end position="343"/>
    </location>
</feature>
<evidence type="ECO:0000313" key="7">
    <source>
        <dbReference type="EMBL" id="BDB98811.1"/>
    </source>
</evidence>
<dbReference type="InterPro" id="IPR035906">
    <property type="entry name" value="MetI-like_sf"/>
</dbReference>
<evidence type="ECO:0000256" key="1">
    <source>
        <dbReference type="ARBA" id="ARBA00004141"/>
    </source>
</evidence>
<keyword evidence="8" id="KW-1185">Reference proteome</keyword>
<organism evidence="7 8">
    <name type="scientific">Saccharolobus caldissimus</name>
    <dbReference type="NCBI Taxonomy" id="1702097"/>
    <lineage>
        <taxon>Archaea</taxon>
        <taxon>Thermoproteota</taxon>
        <taxon>Thermoprotei</taxon>
        <taxon>Sulfolobales</taxon>
        <taxon>Sulfolobaceae</taxon>
        <taxon>Saccharolobus</taxon>
    </lineage>
</organism>
<dbReference type="GeneID" id="68866557"/>
<evidence type="ECO:0000259" key="6">
    <source>
        <dbReference type="PROSITE" id="PS50928"/>
    </source>
</evidence>
<feature type="transmembrane region" description="Helical" evidence="5">
    <location>
        <begin position="364"/>
        <end position="384"/>
    </location>
</feature>
<evidence type="ECO:0000256" key="2">
    <source>
        <dbReference type="ARBA" id="ARBA00022692"/>
    </source>
</evidence>
<dbReference type="PROSITE" id="PS50928">
    <property type="entry name" value="ABC_TM1"/>
    <property type="match status" value="2"/>
</dbReference>
<feature type="domain" description="ABC transmembrane type-1" evidence="6">
    <location>
        <begin position="11"/>
        <end position="205"/>
    </location>
</feature>
<name>A0AAQ4CSN0_9CREN</name>
<sequence>MNPIILMFLATLASLGRVFLTIGLSIVTGWFLGYLAIKNRAFENTYVSLIEVFESVPVISFFPVVLIFFVYRIGGYLGIELAVDFLVFTAVVWNIWIGIYQAFKTIPSDLIEVSENYRLGFLKKMSQLYIPYSWPRIAANLIPSFADAFFYITVSEVFSIGSSTYHVFGIGTLIAEYTAANEYVLALEGLGILAVFVSLFTYLLRKFAAYTVARYGLDTELQVSRRGRLRIRYSTRISNTLAPFTKLSKYMVRISKSKVQIDEEERRRNLPWRYLGIGISVLLIVLIVYGAFSTISSVPESTWSYLISTTPNDLYDILIDYARVAFIAIISLLFAIFLGYYLATHEKIERVLIPIIQTYASFPAPAYFPLFFGASIMIVHQIFGDWTNEFYVIFLGFMSTFYYVFYSYWLGIKNMPYQYWEIMKNYNFSFWQKLRYVILPSTFPYIVAGISSTINSAWGGLAIGEYWPNIYNGYTLQVSHGLMKSIAVATNNGNIPLAAWDSLLFGIIVVIYSISFTRKLMDLARSKYIAEEGIYLA</sequence>
<dbReference type="PANTHER" id="PTHR42744:SF1">
    <property type="entry name" value="BINDING-PROTEIN-DEPENDENT TRANSPORT SYSTEMS INNER MEMBRANE COMPONENT"/>
    <property type="match status" value="1"/>
</dbReference>
<evidence type="ECO:0000256" key="5">
    <source>
        <dbReference type="RuleBase" id="RU363032"/>
    </source>
</evidence>
<dbReference type="GO" id="GO:0005886">
    <property type="term" value="C:plasma membrane"/>
    <property type="evidence" value="ECO:0007669"/>
    <property type="project" value="UniProtKB-SubCell"/>
</dbReference>
<feature type="transmembrane region" description="Helical" evidence="5">
    <location>
        <begin position="433"/>
        <end position="454"/>
    </location>
</feature>
<keyword evidence="4 5" id="KW-0472">Membrane</keyword>
<dbReference type="InterPro" id="IPR000515">
    <property type="entry name" value="MetI-like"/>
</dbReference>
<accession>A0AAQ4CSN0</accession>
<feature type="domain" description="ABC transmembrane type-1" evidence="6">
    <location>
        <begin position="321"/>
        <end position="516"/>
    </location>
</feature>
<dbReference type="AlphaFoldDB" id="A0AAQ4CSN0"/>
<keyword evidence="5" id="KW-0813">Transport</keyword>
<protein>
    <submittedName>
        <fullName evidence="7">Sugar ABC transporter permease</fullName>
    </submittedName>
</protein>
<dbReference type="RefSeq" id="WP_229569180.1">
    <property type="nucleotide sequence ID" value="NZ_AP025226.1"/>
</dbReference>
<gene>
    <name evidence="7" type="ORF">SACC_18280</name>
</gene>
<keyword evidence="2 5" id="KW-0812">Transmembrane</keyword>
<dbReference type="EMBL" id="AP025226">
    <property type="protein sequence ID" value="BDB98811.1"/>
    <property type="molecule type" value="Genomic_DNA"/>
</dbReference>